<gene>
    <name evidence="1" type="ORF">OCH239_22340</name>
</gene>
<comment type="caution">
    <text evidence="1">The sequence shown here is derived from an EMBL/GenBank/DDBJ whole genome shotgun (WGS) entry which is preliminary data.</text>
</comment>
<sequence>LIPALSGYIEYERDLEHADCFDPAFADWTKDAERARATVLDLAGGMTSAPVVRREDLPLKRSAMLVHALIESASEASFTSLHRLLGSHAELFGCFEAGVIAARVRQMLETCHGQIAALADLGEFNDPVAAWDEAAPDREPIELTAVPAL</sequence>
<organism evidence="1 2">
    <name type="scientific">Roseivivax halodurans JCM 10272</name>
    <dbReference type="NCBI Taxonomy" id="1449350"/>
    <lineage>
        <taxon>Bacteria</taxon>
        <taxon>Pseudomonadati</taxon>
        <taxon>Pseudomonadota</taxon>
        <taxon>Alphaproteobacteria</taxon>
        <taxon>Rhodobacterales</taxon>
        <taxon>Roseobacteraceae</taxon>
        <taxon>Roseivivax</taxon>
    </lineage>
</organism>
<evidence type="ECO:0000313" key="1">
    <source>
        <dbReference type="EMBL" id="ETX10242.1"/>
    </source>
</evidence>
<keyword evidence="2" id="KW-1185">Reference proteome</keyword>
<dbReference type="OrthoDB" id="7865488at2"/>
<dbReference type="EMBL" id="JALZ01000097">
    <property type="protein sequence ID" value="ETX10242.1"/>
    <property type="molecule type" value="Genomic_DNA"/>
</dbReference>
<feature type="non-terminal residue" evidence="1">
    <location>
        <position position="1"/>
    </location>
</feature>
<dbReference type="eggNOG" id="ENOG5032XCR">
    <property type="taxonomic scope" value="Bacteria"/>
</dbReference>
<protein>
    <submittedName>
        <fullName evidence="1">Uncharacterized protein</fullName>
    </submittedName>
</protein>
<dbReference type="AlphaFoldDB" id="X7E2Q3"/>
<reference evidence="1 2" key="1">
    <citation type="submission" date="2014-01" db="EMBL/GenBank/DDBJ databases">
        <title>Roseivivax halodurans JCM 10272 Genome Sequencing.</title>
        <authorList>
            <person name="Lai Q."/>
            <person name="Li G."/>
            <person name="Shao Z."/>
        </authorList>
    </citation>
    <scope>NUCLEOTIDE SEQUENCE [LARGE SCALE GENOMIC DNA]</scope>
    <source>
        <strain evidence="1 2">JCM 10272</strain>
    </source>
</reference>
<name>X7E2Q3_9RHOB</name>
<accession>X7E2Q3</accession>
<evidence type="ECO:0000313" key="2">
    <source>
        <dbReference type="Proteomes" id="UP000022447"/>
    </source>
</evidence>
<proteinExistence type="predicted"/>
<dbReference type="Proteomes" id="UP000022447">
    <property type="component" value="Unassembled WGS sequence"/>
</dbReference>
<dbReference type="RefSeq" id="WP_051489727.1">
    <property type="nucleotide sequence ID" value="NZ_JALZ01000097.1"/>
</dbReference>